<keyword evidence="6" id="KW-0547">Nucleotide-binding</keyword>
<proteinExistence type="inferred from homology"/>
<dbReference type="InterPro" id="IPR027417">
    <property type="entry name" value="P-loop_NTPase"/>
</dbReference>
<evidence type="ECO:0000256" key="7">
    <source>
        <dbReference type="ARBA" id="ARBA00022777"/>
    </source>
</evidence>
<evidence type="ECO:0000259" key="9">
    <source>
        <dbReference type="Pfam" id="PF02223"/>
    </source>
</evidence>
<sequence length="230" mass="26598">MNQALRRGALIVFEGCDRAGKTTQCHKLVEVLKREGHRVELMKFPDRSTTIGQMISQYLQKKVELEDHVIHLLFAANRWEAVKKMENLLLNGTTLVVDRYSFSGIAFSAAKPHMDFEWLKQPEVGLLQPDLVLFLELSSDVASKRGEFGQERYEQPQFQRSVRQIFRKLQDKSWQVINADGTPEEVHQDIYEKVKRSIELVSFQQLKKFDKNLGNDQNCEDLSSDSEGVR</sequence>
<comment type="pathway">
    <text evidence="1">Pyrimidine metabolism; dTTP biosynthesis.</text>
</comment>
<dbReference type="InterPro" id="IPR018094">
    <property type="entry name" value="Thymidylate_kinase"/>
</dbReference>
<evidence type="ECO:0000256" key="2">
    <source>
        <dbReference type="ARBA" id="ARBA00009776"/>
    </source>
</evidence>
<dbReference type="PANTHER" id="PTHR10344">
    <property type="entry name" value="THYMIDYLATE KINASE"/>
    <property type="match status" value="1"/>
</dbReference>
<evidence type="ECO:0000313" key="11">
    <source>
        <dbReference type="RefSeq" id="XP_013788775.1"/>
    </source>
</evidence>
<evidence type="ECO:0000313" key="10">
    <source>
        <dbReference type="Proteomes" id="UP000694941"/>
    </source>
</evidence>
<evidence type="ECO:0000256" key="4">
    <source>
        <dbReference type="ARBA" id="ARBA00022679"/>
    </source>
</evidence>
<dbReference type="HAMAP" id="MF_00165">
    <property type="entry name" value="Thymidylate_kinase"/>
    <property type="match status" value="1"/>
</dbReference>
<comment type="similarity">
    <text evidence="2">Belongs to the thymidylate kinase family.</text>
</comment>
<dbReference type="PROSITE" id="PS01331">
    <property type="entry name" value="THYMIDYLATE_KINASE"/>
    <property type="match status" value="1"/>
</dbReference>
<organism evidence="10 11">
    <name type="scientific">Limulus polyphemus</name>
    <name type="common">Atlantic horseshoe crab</name>
    <dbReference type="NCBI Taxonomy" id="6850"/>
    <lineage>
        <taxon>Eukaryota</taxon>
        <taxon>Metazoa</taxon>
        <taxon>Ecdysozoa</taxon>
        <taxon>Arthropoda</taxon>
        <taxon>Chelicerata</taxon>
        <taxon>Merostomata</taxon>
        <taxon>Xiphosura</taxon>
        <taxon>Limulidae</taxon>
        <taxon>Limulus</taxon>
    </lineage>
</organism>
<keyword evidence="4" id="KW-0808">Transferase</keyword>
<dbReference type="NCBIfam" id="TIGR00041">
    <property type="entry name" value="DTMP_kinase"/>
    <property type="match status" value="1"/>
</dbReference>
<evidence type="ECO:0000256" key="5">
    <source>
        <dbReference type="ARBA" id="ARBA00022727"/>
    </source>
</evidence>
<gene>
    <name evidence="11" type="primary">LOC106472663</name>
</gene>
<keyword evidence="10" id="KW-1185">Reference proteome</keyword>
<accession>A0ABM1BUA1</accession>
<evidence type="ECO:0000256" key="1">
    <source>
        <dbReference type="ARBA" id="ARBA00004992"/>
    </source>
</evidence>
<dbReference type="CDD" id="cd01672">
    <property type="entry name" value="TMPK"/>
    <property type="match status" value="1"/>
</dbReference>
<keyword evidence="8" id="KW-0067">ATP-binding</keyword>
<keyword evidence="5" id="KW-0545">Nucleotide biosynthesis</keyword>
<dbReference type="InterPro" id="IPR039430">
    <property type="entry name" value="Thymidylate_kin-like_dom"/>
</dbReference>
<evidence type="ECO:0000256" key="8">
    <source>
        <dbReference type="ARBA" id="ARBA00022840"/>
    </source>
</evidence>
<dbReference type="GeneID" id="106472663"/>
<dbReference type="PANTHER" id="PTHR10344:SF1">
    <property type="entry name" value="THYMIDYLATE KINASE"/>
    <property type="match status" value="1"/>
</dbReference>
<dbReference type="Pfam" id="PF02223">
    <property type="entry name" value="Thymidylate_kin"/>
    <property type="match status" value="1"/>
</dbReference>
<evidence type="ECO:0000256" key="3">
    <source>
        <dbReference type="ARBA" id="ARBA00012980"/>
    </source>
</evidence>
<feature type="domain" description="Thymidylate kinase-like" evidence="9">
    <location>
        <begin position="13"/>
        <end position="190"/>
    </location>
</feature>
<dbReference type="InterPro" id="IPR018095">
    <property type="entry name" value="Thymidylate_kin_CS"/>
</dbReference>
<reference evidence="11" key="1">
    <citation type="submission" date="2025-08" db="UniProtKB">
        <authorList>
            <consortium name="RefSeq"/>
        </authorList>
    </citation>
    <scope>IDENTIFICATION</scope>
    <source>
        <tissue evidence="11">Muscle</tissue>
    </source>
</reference>
<dbReference type="EC" id="2.7.4.9" evidence="3"/>
<protein>
    <recommendedName>
        <fullName evidence="3">dTMP kinase</fullName>
        <ecNumber evidence="3">2.7.4.9</ecNumber>
    </recommendedName>
</protein>
<dbReference type="RefSeq" id="XP_013788775.1">
    <property type="nucleotide sequence ID" value="XM_013933321.2"/>
</dbReference>
<name>A0ABM1BUA1_LIMPO</name>
<dbReference type="Proteomes" id="UP000694941">
    <property type="component" value="Unplaced"/>
</dbReference>
<dbReference type="Gene3D" id="3.40.50.300">
    <property type="entry name" value="P-loop containing nucleotide triphosphate hydrolases"/>
    <property type="match status" value="1"/>
</dbReference>
<dbReference type="SUPFAM" id="SSF52540">
    <property type="entry name" value="P-loop containing nucleoside triphosphate hydrolases"/>
    <property type="match status" value="1"/>
</dbReference>
<keyword evidence="7" id="KW-0418">Kinase</keyword>
<evidence type="ECO:0000256" key="6">
    <source>
        <dbReference type="ARBA" id="ARBA00022741"/>
    </source>
</evidence>